<organism evidence="2 3">
    <name type="scientific">Candidatus Nealsonbacteria bacterium CG23_combo_of_CG06-09_8_20_14_all_39_17</name>
    <dbReference type="NCBI Taxonomy" id="1974722"/>
    <lineage>
        <taxon>Bacteria</taxon>
        <taxon>Candidatus Nealsoniibacteriota</taxon>
    </lineage>
</organism>
<dbReference type="InterPro" id="IPR013216">
    <property type="entry name" value="Methyltransf_11"/>
</dbReference>
<proteinExistence type="predicted"/>
<sequence length="197" mass="22731">MIFYKIFSYIYKRAARSMCLDCKDFIKNGAKILDLGCGSGIAGDYFKKFFKAEVFGVDVKNNRVVDLPFKKIDGKNLPFDDNSFDAVLICYVLHHAEDPIAVLKEARRVGKERIVIYEDMADGFFSKLFCRFHGLSFDIFFQGFVGKKRENPEYFFKGEKEWQGIFKGLGLKVVFEKRISLPISPVAKRIFILDIVK</sequence>
<dbReference type="Gene3D" id="3.40.50.150">
    <property type="entry name" value="Vaccinia Virus protein VP39"/>
    <property type="match status" value="1"/>
</dbReference>
<feature type="domain" description="Methyltransferase type 11" evidence="1">
    <location>
        <begin position="33"/>
        <end position="111"/>
    </location>
</feature>
<gene>
    <name evidence="2" type="ORF">COX37_02525</name>
</gene>
<evidence type="ECO:0000259" key="1">
    <source>
        <dbReference type="Pfam" id="PF08241"/>
    </source>
</evidence>
<dbReference type="CDD" id="cd02440">
    <property type="entry name" value="AdoMet_MTases"/>
    <property type="match status" value="1"/>
</dbReference>
<dbReference type="SUPFAM" id="SSF53335">
    <property type="entry name" value="S-adenosyl-L-methionine-dependent methyltransferases"/>
    <property type="match status" value="1"/>
</dbReference>
<dbReference type="Pfam" id="PF08241">
    <property type="entry name" value="Methyltransf_11"/>
    <property type="match status" value="1"/>
</dbReference>
<dbReference type="Proteomes" id="UP000229976">
    <property type="component" value="Unassembled WGS sequence"/>
</dbReference>
<dbReference type="PANTHER" id="PTHR43591">
    <property type="entry name" value="METHYLTRANSFERASE"/>
    <property type="match status" value="1"/>
</dbReference>
<evidence type="ECO:0000313" key="2">
    <source>
        <dbReference type="EMBL" id="PIP22705.1"/>
    </source>
</evidence>
<evidence type="ECO:0000313" key="3">
    <source>
        <dbReference type="Proteomes" id="UP000229976"/>
    </source>
</evidence>
<accession>A0A2G9YTX7</accession>
<dbReference type="InterPro" id="IPR029063">
    <property type="entry name" value="SAM-dependent_MTases_sf"/>
</dbReference>
<dbReference type="EMBL" id="PCRO01000033">
    <property type="protein sequence ID" value="PIP22705.1"/>
    <property type="molecule type" value="Genomic_DNA"/>
</dbReference>
<name>A0A2G9YTX7_9BACT</name>
<comment type="caution">
    <text evidence="2">The sequence shown here is derived from an EMBL/GenBank/DDBJ whole genome shotgun (WGS) entry which is preliminary data.</text>
</comment>
<reference evidence="2 3" key="1">
    <citation type="submission" date="2017-09" db="EMBL/GenBank/DDBJ databases">
        <title>Depth-based differentiation of microbial function through sediment-hosted aquifers and enrichment of novel symbionts in the deep terrestrial subsurface.</title>
        <authorList>
            <person name="Probst A.J."/>
            <person name="Ladd B."/>
            <person name="Jarett J.K."/>
            <person name="Geller-Mcgrath D.E."/>
            <person name="Sieber C.M."/>
            <person name="Emerson J.B."/>
            <person name="Anantharaman K."/>
            <person name="Thomas B.C."/>
            <person name="Malmstrom R."/>
            <person name="Stieglmeier M."/>
            <person name="Klingl A."/>
            <person name="Woyke T."/>
            <person name="Ryan C.M."/>
            <person name="Banfield J.F."/>
        </authorList>
    </citation>
    <scope>NUCLEOTIDE SEQUENCE [LARGE SCALE GENOMIC DNA]</scope>
    <source>
        <strain evidence="2">CG23_combo_of_CG06-09_8_20_14_all_39_17</strain>
    </source>
</reference>
<dbReference type="AlphaFoldDB" id="A0A2G9YTX7"/>
<protein>
    <recommendedName>
        <fullName evidence="1">Methyltransferase type 11 domain-containing protein</fullName>
    </recommendedName>
</protein>
<dbReference type="GO" id="GO:0008757">
    <property type="term" value="F:S-adenosylmethionine-dependent methyltransferase activity"/>
    <property type="evidence" value="ECO:0007669"/>
    <property type="project" value="InterPro"/>
</dbReference>